<dbReference type="HOGENOM" id="CLU_1848325_0_0_1"/>
<dbReference type="Gramene" id="ONIVA05G12880.1">
    <property type="protein sequence ID" value="ONIVA05G12880.1"/>
    <property type="gene ID" value="ONIVA05G12880"/>
</dbReference>
<keyword evidence="2" id="KW-1185">Reference proteome</keyword>
<dbReference type="Proteomes" id="UP000006591">
    <property type="component" value="Chromosome 5"/>
</dbReference>
<reference evidence="1" key="2">
    <citation type="submission" date="2018-04" db="EMBL/GenBank/DDBJ databases">
        <title>OnivRS2 (Oryza nivara Reference Sequence Version 2).</title>
        <authorList>
            <person name="Zhang J."/>
            <person name="Kudrna D."/>
            <person name="Lee S."/>
            <person name="Talag J."/>
            <person name="Rajasekar S."/>
            <person name="Welchert J."/>
            <person name="Hsing Y.-I."/>
            <person name="Wing R.A."/>
        </authorList>
    </citation>
    <scope>NUCLEOTIDE SEQUENCE [LARGE SCALE GENOMIC DNA]</scope>
    <source>
        <strain evidence="1">SL10</strain>
    </source>
</reference>
<dbReference type="AlphaFoldDB" id="A0A0E0HCX5"/>
<dbReference type="EnsemblPlants" id="ONIVA05G12880.1">
    <property type="protein sequence ID" value="ONIVA05G12880.1"/>
    <property type="gene ID" value="ONIVA05G12880"/>
</dbReference>
<evidence type="ECO:0000313" key="1">
    <source>
        <dbReference type="EnsemblPlants" id="ONIVA05G12880.1"/>
    </source>
</evidence>
<sequence length="139" mass="15171">MAMKNNSNSRLVGAGAGERIAYGAGVKGAFIDIEIIIERAGLRAASALFLEGDPTYRRHFVIPLEDRIVIDALSDVLLIKAQKFIDPKVHIYGKTVMSGVGNDIGPGLRNEFNSWNGVNSVAVFDIHEVLSRVDLNMLF</sequence>
<name>A0A0E0HCX5_ORYNI</name>
<protein>
    <submittedName>
        <fullName evidence="1">Uncharacterized protein</fullName>
    </submittedName>
</protein>
<reference evidence="1" key="1">
    <citation type="submission" date="2015-04" db="UniProtKB">
        <authorList>
            <consortium name="EnsemblPlants"/>
        </authorList>
    </citation>
    <scope>IDENTIFICATION</scope>
    <source>
        <strain evidence="1">SL10</strain>
    </source>
</reference>
<evidence type="ECO:0000313" key="2">
    <source>
        <dbReference type="Proteomes" id="UP000006591"/>
    </source>
</evidence>
<proteinExistence type="predicted"/>
<organism evidence="1">
    <name type="scientific">Oryza nivara</name>
    <name type="common">Indian wild rice</name>
    <name type="synonym">Oryza sativa f. spontanea</name>
    <dbReference type="NCBI Taxonomy" id="4536"/>
    <lineage>
        <taxon>Eukaryota</taxon>
        <taxon>Viridiplantae</taxon>
        <taxon>Streptophyta</taxon>
        <taxon>Embryophyta</taxon>
        <taxon>Tracheophyta</taxon>
        <taxon>Spermatophyta</taxon>
        <taxon>Magnoliopsida</taxon>
        <taxon>Liliopsida</taxon>
        <taxon>Poales</taxon>
        <taxon>Poaceae</taxon>
        <taxon>BOP clade</taxon>
        <taxon>Oryzoideae</taxon>
        <taxon>Oryzeae</taxon>
        <taxon>Oryzinae</taxon>
        <taxon>Oryza</taxon>
    </lineage>
</organism>
<accession>A0A0E0HCX5</accession>